<evidence type="ECO:0000256" key="4">
    <source>
        <dbReference type="ARBA" id="ARBA00022729"/>
    </source>
</evidence>
<dbReference type="Gene3D" id="3.40.50.1820">
    <property type="entry name" value="alpha/beta hydrolase"/>
    <property type="match status" value="1"/>
</dbReference>
<evidence type="ECO:0000313" key="9">
    <source>
        <dbReference type="EMBL" id="TXS92131.1"/>
    </source>
</evidence>
<dbReference type="EMBL" id="VRZA01000005">
    <property type="protein sequence ID" value="TXS92131.1"/>
    <property type="molecule type" value="Genomic_DNA"/>
</dbReference>
<dbReference type="AlphaFoldDB" id="A0A5C8ZY13"/>
<name>A0A5C8ZY13_9GAMM</name>
<keyword evidence="10" id="KW-1185">Reference proteome</keyword>
<gene>
    <name evidence="9" type="ORF">FV139_15540</name>
</gene>
<feature type="signal peptide" evidence="8">
    <location>
        <begin position="1"/>
        <end position="32"/>
    </location>
</feature>
<accession>A0A5C8ZY13</accession>
<protein>
    <submittedName>
        <fullName evidence="9">Tannase/feruloyl esterase family alpha/beta hydrolase</fullName>
    </submittedName>
</protein>
<keyword evidence="6" id="KW-0106">Calcium</keyword>
<evidence type="ECO:0000313" key="10">
    <source>
        <dbReference type="Proteomes" id="UP000321039"/>
    </source>
</evidence>
<feature type="chain" id="PRO_5022910428" evidence="8">
    <location>
        <begin position="33"/>
        <end position="534"/>
    </location>
</feature>
<dbReference type="GO" id="GO:0046872">
    <property type="term" value="F:metal ion binding"/>
    <property type="evidence" value="ECO:0007669"/>
    <property type="project" value="UniProtKB-KW"/>
</dbReference>
<dbReference type="PANTHER" id="PTHR33938:SF15">
    <property type="entry name" value="FERULOYL ESTERASE B-RELATED"/>
    <property type="match status" value="1"/>
</dbReference>
<keyword evidence="5 9" id="KW-0378">Hydrolase</keyword>
<evidence type="ECO:0000256" key="5">
    <source>
        <dbReference type="ARBA" id="ARBA00022801"/>
    </source>
</evidence>
<evidence type="ECO:0000256" key="1">
    <source>
        <dbReference type="ARBA" id="ARBA00006249"/>
    </source>
</evidence>
<proteinExistence type="inferred from homology"/>
<evidence type="ECO:0000256" key="7">
    <source>
        <dbReference type="ARBA" id="ARBA00023157"/>
    </source>
</evidence>
<sequence>MQHGIKAALDNAVHRTALLLVCLILAACSRSAPGSGAAANGAAETCRLLPDELSAQGLAQVESELVNTGPTGGRSYCVLTASIDNSPLRFNVWLPTSDWNGKLAFIGGGGFDGELLDDAFKLVLSPSILEEHYALASSNGGHDKPDSLNPLAYFRAEFARDPEMLADFMYRSEHRVLPHALTVVEEWFGQIPTHSYFEGCSMGGHDALILAQRYPDDFDGIIARAPAGNILGLFLQFNRIGSLIRNGDLALDKHQRQLLQEAVLAHCDASDGLDDNIISLPQYCDFDPAVLACSEDGNDGRNCLQARQVKLLRAITTPYTLPDSTLQHPGYLYGGENSDKGWGEYIWPNLTGYSIQMLFSEGFVRSFVTGDESTDTWNWNPGNYLPRLLELEQQFNAFDPNLAPLHEGGGKLILWNGLQDTSVSPLDTIAYFNAVSKSIGSKVAEETVELFLAPGVGHCWGGTGADEVDLMAALDRWVEHGIAPSQQQLVARKAGSEDEEKLSRPLCKYPRFASYVGEGDPADASNFTCEMPPR</sequence>
<organism evidence="9 10">
    <name type="scientific">Parahaliea maris</name>
    <dbReference type="NCBI Taxonomy" id="2716870"/>
    <lineage>
        <taxon>Bacteria</taxon>
        <taxon>Pseudomonadati</taxon>
        <taxon>Pseudomonadota</taxon>
        <taxon>Gammaproteobacteria</taxon>
        <taxon>Cellvibrionales</taxon>
        <taxon>Halieaceae</taxon>
        <taxon>Parahaliea</taxon>
    </lineage>
</organism>
<evidence type="ECO:0000256" key="3">
    <source>
        <dbReference type="ARBA" id="ARBA00022723"/>
    </source>
</evidence>
<reference evidence="9 10" key="1">
    <citation type="submission" date="2019-08" db="EMBL/GenBank/DDBJ databases">
        <title>Parahaliea maris sp. nov., isolated from the surface seawater.</title>
        <authorList>
            <person name="Liu Y."/>
        </authorList>
    </citation>
    <scope>NUCLEOTIDE SEQUENCE [LARGE SCALE GENOMIC DNA]</scope>
    <source>
        <strain evidence="9 10">HSLHS9</strain>
    </source>
</reference>
<keyword evidence="7" id="KW-1015">Disulfide bond</keyword>
<dbReference type="InterPro" id="IPR029058">
    <property type="entry name" value="AB_hydrolase_fold"/>
</dbReference>
<comment type="caution">
    <text evidence="9">The sequence shown here is derived from an EMBL/GenBank/DDBJ whole genome shotgun (WGS) entry which is preliminary data.</text>
</comment>
<evidence type="ECO:0000256" key="8">
    <source>
        <dbReference type="SAM" id="SignalP"/>
    </source>
</evidence>
<keyword evidence="3" id="KW-0479">Metal-binding</keyword>
<dbReference type="GO" id="GO:0052689">
    <property type="term" value="F:carboxylic ester hydrolase activity"/>
    <property type="evidence" value="ECO:0007669"/>
    <property type="project" value="UniProtKB-KW"/>
</dbReference>
<dbReference type="PANTHER" id="PTHR33938">
    <property type="entry name" value="FERULOYL ESTERASE B-RELATED"/>
    <property type="match status" value="1"/>
</dbReference>
<dbReference type="Pfam" id="PF07519">
    <property type="entry name" value="Tannase"/>
    <property type="match status" value="1"/>
</dbReference>
<dbReference type="PROSITE" id="PS51257">
    <property type="entry name" value="PROKAR_LIPOPROTEIN"/>
    <property type="match status" value="1"/>
</dbReference>
<comment type="similarity">
    <text evidence="1">Belongs to the tannase family.</text>
</comment>
<evidence type="ECO:0000256" key="6">
    <source>
        <dbReference type="ARBA" id="ARBA00022837"/>
    </source>
</evidence>
<keyword evidence="2" id="KW-0719">Serine esterase</keyword>
<dbReference type="InterPro" id="IPR011118">
    <property type="entry name" value="Tannase/feruloyl_esterase"/>
</dbReference>
<dbReference type="Proteomes" id="UP000321039">
    <property type="component" value="Unassembled WGS sequence"/>
</dbReference>
<evidence type="ECO:0000256" key="2">
    <source>
        <dbReference type="ARBA" id="ARBA00022487"/>
    </source>
</evidence>
<dbReference type="SUPFAM" id="SSF53474">
    <property type="entry name" value="alpha/beta-Hydrolases"/>
    <property type="match status" value="2"/>
</dbReference>
<keyword evidence="4 8" id="KW-0732">Signal</keyword>